<feature type="region of interest" description="Disordered" evidence="1">
    <location>
        <begin position="78"/>
        <end position="99"/>
    </location>
</feature>
<accession>A0A183TZ98</accession>
<dbReference type="Proteomes" id="UP000050794">
    <property type="component" value="Unassembled WGS sequence"/>
</dbReference>
<organism evidence="3 4">
    <name type="scientific">Toxocara canis</name>
    <name type="common">Canine roundworm</name>
    <dbReference type="NCBI Taxonomy" id="6265"/>
    <lineage>
        <taxon>Eukaryota</taxon>
        <taxon>Metazoa</taxon>
        <taxon>Ecdysozoa</taxon>
        <taxon>Nematoda</taxon>
        <taxon>Chromadorea</taxon>
        <taxon>Rhabditida</taxon>
        <taxon>Spirurina</taxon>
        <taxon>Ascaridomorpha</taxon>
        <taxon>Ascaridoidea</taxon>
        <taxon>Toxocaridae</taxon>
        <taxon>Toxocara</taxon>
    </lineage>
</organism>
<protein>
    <submittedName>
        <fullName evidence="2 4">Uncharacterized protein</fullName>
    </submittedName>
</protein>
<keyword evidence="3" id="KW-1185">Reference proteome</keyword>
<evidence type="ECO:0000313" key="2">
    <source>
        <dbReference type="EMBL" id="VDM26427.1"/>
    </source>
</evidence>
<reference evidence="2 3" key="2">
    <citation type="submission" date="2018-11" db="EMBL/GenBank/DDBJ databases">
        <authorList>
            <consortium name="Pathogen Informatics"/>
        </authorList>
    </citation>
    <scope>NUCLEOTIDE SEQUENCE [LARGE SCALE GENOMIC DNA]</scope>
</reference>
<evidence type="ECO:0000313" key="4">
    <source>
        <dbReference type="WBParaSite" id="TCNE_0000156701-mRNA-1"/>
    </source>
</evidence>
<dbReference type="WBParaSite" id="TCNE_0000156701-mRNA-1">
    <property type="protein sequence ID" value="TCNE_0000156701-mRNA-1"/>
    <property type="gene ID" value="TCNE_0000156701"/>
</dbReference>
<sequence length="99" mass="11378">MDGDKKRNFDWQIKISAPFKRADPSRECGVCPVHYLLICRCWLVQQVCERRCKPGGYFQDQSAFELVHDDLKELAVGAGPNMHRRRESVEARGPLTNDS</sequence>
<evidence type="ECO:0000313" key="3">
    <source>
        <dbReference type="Proteomes" id="UP000050794"/>
    </source>
</evidence>
<dbReference type="AlphaFoldDB" id="A0A183TZ98"/>
<dbReference type="EMBL" id="UYWY01001231">
    <property type="protein sequence ID" value="VDM26427.1"/>
    <property type="molecule type" value="Genomic_DNA"/>
</dbReference>
<proteinExistence type="predicted"/>
<gene>
    <name evidence="2" type="ORF">TCNE_LOCUS1568</name>
</gene>
<evidence type="ECO:0000256" key="1">
    <source>
        <dbReference type="SAM" id="MobiDB-lite"/>
    </source>
</evidence>
<name>A0A183TZ98_TOXCA</name>
<reference evidence="4" key="1">
    <citation type="submission" date="2016-06" db="UniProtKB">
        <authorList>
            <consortium name="WormBaseParasite"/>
        </authorList>
    </citation>
    <scope>IDENTIFICATION</scope>
</reference>